<evidence type="ECO:0000313" key="3">
    <source>
        <dbReference type="Proteomes" id="UP000006727"/>
    </source>
</evidence>
<reference evidence="1 3" key="1">
    <citation type="journal article" date="2008" name="Science">
        <title>The Physcomitrella genome reveals evolutionary insights into the conquest of land by plants.</title>
        <authorList>
            <person name="Rensing S."/>
            <person name="Lang D."/>
            <person name="Zimmer A."/>
            <person name="Terry A."/>
            <person name="Salamov A."/>
            <person name="Shapiro H."/>
            <person name="Nishiyama T."/>
            <person name="Perroud P.-F."/>
            <person name="Lindquist E."/>
            <person name="Kamisugi Y."/>
            <person name="Tanahashi T."/>
            <person name="Sakakibara K."/>
            <person name="Fujita T."/>
            <person name="Oishi K."/>
            <person name="Shin-I T."/>
            <person name="Kuroki Y."/>
            <person name="Toyoda A."/>
            <person name="Suzuki Y."/>
            <person name="Hashimoto A."/>
            <person name="Yamaguchi K."/>
            <person name="Sugano A."/>
            <person name="Kohara Y."/>
            <person name="Fujiyama A."/>
            <person name="Anterola A."/>
            <person name="Aoki S."/>
            <person name="Ashton N."/>
            <person name="Barbazuk W.B."/>
            <person name="Barker E."/>
            <person name="Bennetzen J."/>
            <person name="Bezanilla M."/>
            <person name="Blankenship R."/>
            <person name="Cho S.H."/>
            <person name="Dutcher S."/>
            <person name="Estelle M."/>
            <person name="Fawcett J.A."/>
            <person name="Gundlach H."/>
            <person name="Hanada K."/>
            <person name="Heyl A."/>
            <person name="Hicks K.A."/>
            <person name="Hugh J."/>
            <person name="Lohr M."/>
            <person name="Mayer K."/>
            <person name="Melkozernov A."/>
            <person name="Murata T."/>
            <person name="Nelson D."/>
            <person name="Pils B."/>
            <person name="Prigge M."/>
            <person name="Reiss B."/>
            <person name="Renner T."/>
            <person name="Rombauts S."/>
            <person name="Rushton P."/>
            <person name="Sanderfoot A."/>
            <person name="Schween G."/>
            <person name="Shiu S.-H."/>
            <person name="Stueber K."/>
            <person name="Theodoulou F.L."/>
            <person name="Tu H."/>
            <person name="Van de Peer Y."/>
            <person name="Verrier P.J."/>
            <person name="Waters E."/>
            <person name="Wood A."/>
            <person name="Yang L."/>
            <person name="Cove D."/>
            <person name="Cuming A."/>
            <person name="Hasebe M."/>
            <person name="Lucas S."/>
            <person name="Mishler D.B."/>
            <person name="Reski R."/>
            <person name="Grigoriev I."/>
            <person name="Quatrano R.S."/>
            <person name="Boore J.L."/>
        </authorList>
    </citation>
    <scope>NUCLEOTIDE SEQUENCE [LARGE SCALE GENOMIC DNA]</scope>
    <source>
        <strain evidence="2 3">cv. Gransden 2004</strain>
    </source>
</reference>
<accession>A0A2K1J226</accession>
<reference evidence="1 3" key="2">
    <citation type="journal article" date="2018" name="Plant J.">
        <title>The Physcomitrella patens chromosome-scale assembly reveals moss genome structure and evolution.</title>
        <authorList>
            <person name="Lang D."/>
            <person name="Ullrich K.K."/>
            <person name="Murat F."/>
            <person name="Fuchs J."/>
            <person name="Jenkins J."/>
            <person name="Haas F.B."/>
            <person name="Piednoel M."/>
            <person name="Gundlach H."/>
            <person name="Van Bel M."/>
            <person name="Meyberg R."/>
            <person name="Vives C."/>
            <person name="Morata J."/>
            <person name="Symeonidi A."/>
            <person name="Hiss M."/>
            <person name="Muchero W."/>
            <person name="Kamisugi Y."/>
            <person name="Saleh O."/>
            <person name="Blanc G."/>
            <person name="Decker E.L."/>
            <person name="van Gessel N."/>
            <person name="Grimwood J."/>
            <person name="Hayes R.D."/>
            <person name="Graham S.W."/>
            <person name="Gunter L.E."/>
            <person name="McDaniel S.F."/>
            <person name="Hoernstein S.N.W."/>
            <person name="Larsson A."/>
            <person name="Li F.W."/>
            <person name="Perroud P.F."/>
            <person name="Phillips J."/>
            <person name="Ranjan P."/>
            <person name="Rokshar D.S."/>
            <person name="Rothfels C.J."/>
            <person name="Schneider L."/>
            <person name="Shu S."/>
            <person name="Stevenson D.W."/>
            <person name="Thummler F."/>
            <person name="Tillich M."/>
            <person name="Villarreal Aguilar J.C."/>
            <person name="Widiez T."/>
            <person name="Wong G.K."/>
            <person name="Wymore A."/>
            <person name="Zhang Y."/>
            <person name="Zimmer A.D."/>
            <person name="Quatrano R.S."/>
            <person name="Mayer K.F.X."/>
            <person name="Goodstein D."/>
            <person name="Casacuberta J.M."/>
            <person name="Vandepoele K."/>
            <person name="Reski R."/>
            <person name="Cuming A.C."/>
            <person name="Tuskan G.A."/>
            <person name="Maumus F."/>
            <person name="Salse J."/>
            <person name="Schmutz J."/>
            <person name="Rensing S.A."/>
        </authorList>
    </citation>
    <scope>NUCLEOTIDE SEQUENCE [LARGE SCALE GENOMIC DNA]</scope>
    <source>
        <strain evidence="2 3">cv. Gransden 2004</strain>
    </source>
</reference>
<evidence type="ECO:0000313" key="1">
    <source>
        <dbReference type="EMBL" id="PNR35572.1"/>
    </source>
</evidence>
<gene>
    <name evidence="1" type="ORF">PHYPA_023472</name>
</gene>
<evidence type="ECO:0000313" key="2">
    <source>
        <dbReference type="EnsemblPlants" id="PAC:32982207.CDS.1"/>
    </source>
</evidence>
<dbReference type="Proteomes" id="UP000006727">
    <property type="component" value="Chromosome 18"/>
</dbReference>
<protein>
    <submittedName>
        <fullName evidence="1 2">Uncharacterized protein</fullName>
    </submittedName>
</protein>
<dbReference type="EMBL" id="ABEU02000018">
    <property type="protein sequence ID" value="PNR35572.1"/>
    <property type="molecule type" value="Genomic_DNA"/>
</dbReference>
<keyword evidence="3" id="KW-1185">Reference proteome</keyword>
<dbReference type="PaxDb" id="3218-PP1S464_4V6.1"/>
<dbReference type="AlphaFoldDB" id="A0A2K1J226"/>
<proteinExistence type="predicted"/>
<sequence length="136" mass="14656">MAIPTWPWPCIIAPPLARDHVIPIYVEPASDLIPLLLLTVVSCCRRLSDLAAMAALSLMLCVAPGSKPPLLLVASNRAGCDPVSPRTAQDLDYFRPLLTLSSLSNVLIRQLQVLGFRGLLLCAAVREAIYPRTLGG</sequence>
<reference evidence="2" key="3">
    <citation type="submission" date="2020-12" db="UniProtKB">
        <authorList>
            <consortium name="EnsemblPlants"/>
        </authorList>
    </citation>
    <scope>IDENTIFICATION</scope>
</reference>
<dbReference type="EnsemblPlants" id="Pp3c18_22359V3.1">
    <property type="protein sequence ID" value="PAC:32982207.CDS.1"/>
    <property type="gene ID" value="Pp3c18_22359"/>
</dbReference>
<organism evidence="1">
    <name type="scientific">Physcomitrium patens</name>
    <name type="common">Spreading-leaved earth moss</name>
    <name type="synonym">Physcomitrella patens</name>
    <dbReference type="NCBI Taxonomy" id="3218"/>
    <lineage>
        <taxon>Eukaryota</taxon>
        <taxon>Viridiplantae</taxon>
        <taxon>Streptophyta</taxon>
        <taxon>Embryophyta</taxon>
        <taxon>Bryophyta</taxon>
        <taxon>Bryophytina</taxon>
        <taxon>Bryopsida</taxon>
        <taxon>Funariidae</taxon>
        <taxon>Funariales</taxon>
        <taxon>Funariaceae</taxon>
        <taxon>Physcomitrium</taxon>
    </lineage>
</organism>
<name>A0A2K1J226_PHYPA</name>
<dbReference type="InParanoid" id="A0A2K1J226"/>
<dbReference type="Gramene" id="Pp3c18_22359V3.1">
    <property type="protein sequence ID" value="PAC:32982207.CDS.1"/>
    <property type="gene ID" value="Pp3c18_22359"/>
</dbReference>